<sequence>MASALAACGQDVPTADSTVNAEQVSPESLARTICEQALLPTLDEPEAADIPPLEDWPIERQEAGTWVVTIEGSFRNMLGDDVAATWECVVLPEDGDMRLVSFLIADL</sequence>
<protein>
    <submittedName>
        <fullName evidence="2">Uncharacterized protein</fullName>
    </submittedName>
</protein>
<dbReference type="EMBL" id="WTVM01000161">
    <property type="protein sequence ID" value="NMG04830.1"/>
    <property type="molecule type" value="Genomic_DNA"/>
</dbReference>
<feature type="region of interest" description="Disordered" evidence="1">
    <location>
        <begin position="1"/>
        <end position="23"/>
    </location>
</feature>
<dbReference type="Proteomes" id="UP000599523">
    <property type="component" value="Unassembled WGS sequence"/>
</dbReference>
<evidence type="ECO:0000256" key="1">
    <source>
        <dbReference type="SAM" id="MobiDB-lite"/>
    </source>
</evidence>
<proteinExistence type="predicted"/>
<name>A0A972FHH7_9RHOO</name>
<comment type="caution">
    <text evidence="2">The sequence shown here is derived from an EMBL/GenBank/DDBJ whole genome shotgun (WGS) entry which is preliminary data.</text>
</comment>
<evidence type="ECO:0000313" key="2">
    <source>
        <dbReference type="EMBL" id="NMG04830.1"/>
    </source>
</evidence>
<gene>
    <name evidence="2" type="ORF">GPA21_17910</name>
</gene>
<accession>A0A972FHH7</accession>
<dbReference type="AlphaFoldDB" id="A0A972FHH7"/>
<keyword evidence="3" id="KW-1185">Reference proteome</keyword>
<organism evidence="2 3">
    <name type="scientific">Azoarcus taiwanensis</name>
    <dbReference type="NCBI Taxonomy" id="666964"/>
    <lineage>
        <taxon>Bacteria</taxon>
        <taxon>Pseudomonadati</taxon>
        <taxon>Pseudomonadota</taxon>
        <taxon>Betaproteobacteria</taxon>
        <taxon>Rhodocyclales</taxon>
        <taxon>Zoogloeaceae</taxon>
        <taxon>Azoarcus</taxon>
    </lineage>
</organism>
<reference evidence="2" key="1">
    <citation type="submission" date="2019-12" db="EMBL/GenBank/DDBJ databases">
        <title>Comparative genomics gives insights into the taxonomy of the Azoarcus-Aromatoleum group and reveals separate origins of nif in the plant-associated Azoarcus and non-plant-associated Aromatoleum sub-groups.</title>
        <authorList>
            <person name="Lafos M."/>
            <person name="Maluk M."/>
            <person name="Batista M."/>
            <person name="Junghare M."/>
            <person name="Carmona M."/>
            <person name="Faoro H."/>
            <person name="Cruz L.M."/>
            <person name="Battistoni F."/>
            <person name="De Souza E."/>
            <person name="Pedrosa F."/>
            <person name="Chen W.-M."/>
            <person name="Poole P.S."/>
            <person name="Dixon R.A."/>
            <person name="James E.K."/>
        </authorList>
    </citation>
    <scope>NUCLEOTIDE SEQUENCE</scope>
    <source>
        <strain evidence="2">NSC3</strain>
    </source>
</reference>
<evidence type="ECO:0000313" key="3">
    <source>
        <dbReference type="Proteomes" id="UP000599523"/>
    </source>
</evidence>
<dbReference type="RefSeq" id="WP_168989468.1">
    <property type="nucleotide sequence ID" value="NZ_CAWPHM010000068.1"/>
</dbReference>